<dbReference type="Pfam" id="PF23441">
    <property type="entry name" value="SDR"/>
    <property type="match status" value="2"/>
</dbReference>
<evidence type="ECO:0000256" key="3">
    <source>
        <dbReference type="ARBA" id="ARBA00023002"/>
    </source>
</evidence>
<evidence type="ECO:0000313" key="4">
    <source>
        <dbReference type="EMBL" id="PPQ86660.1"/>
    </source>
</evidence>
<name>A0A409X7E8_PSICY</name>
<dbReference type="PANTHER" id="PTHR43477:SF1">
    <property type="entry name" value="DIHYDROANTICAPSIN 7-DEHYDROGENASE"/>
    <property type="match status" value="1"/>
</dbReference>
<evidence type="ECO:0000256" key="1">
    <source>
        <dbReference type="ARBA" id="ARBA00006484"/>
    </source>
</evidence>
<comment type="caution">
    <text evidence="4">The sequence shown here is derived from an EMBL/GenBank/DDBJ whole genome shotgun (WGS) entry which is preliminary data.</text>
</comment>
<dbReference type="CDD" id="cd05233">
    <property type="entry name" value="SDR_c"/>
    <property type="match status" value="1"/>
</dbReference>
<evidence type="ECO:0000256" key="2">
    <source>
        <dbReference type="ARBA" id="ARBA00022857"/>
    </source>
</evidence>
<dbReference type="Gene3D" id="3.40.50.720">
    <property type="entry name" value="NAD(P)-binding Rossmann-like Domain"/>
    <property type="match status" value="2"/>
</dbReference>
<dbReference type="EMBL" id="NHYD01002450">
    <property type="protein sequence ID" value="PPQ86660.1"/>
    <property type="molecule type" value="Genomic_DNA"/>
</dbReference>
<keyword evidence="2" id="KW-0521">NADP</keyword>
<dbReference type="AlphaFoldDB" id="A0A409X7E8"/>
<dbReference type="PANTHER" id="PTHR43477">
    <property type="entry name" value="DIHYDROANTICAPSIN 7-DEHYDROGENASE"/>
    <property type="match status" value="1"/>
</dbReference>
<dbReference type="GO" id="GO:0016491">
    <property type="term" value="F:oxidoreductase activity"/>
    <property type="evidence" value="ECO:0007669"/>
    <property type="project" value="UniProtKB-KW"/>
</dbReference>
<dbReference type="SUPFAM" id="SSF51735">
    <property type="entry name" value="NAD(P)-binding Rossmann-fold domains"/>
    <property type="match status" value="2"/>
</dbReference>
<dbReference type="PRINTS" id="PR00081">
    <property type="entry name" value="GDHRDH"/>
</dbReference>
<protein>
    <submittedName>
        <fullName evidence="4">Uncharacterized protein</fullName>
    </submittedName>
</protein>
<proteinExistence type="inferred from homology"/>
<evidence type="ECO:0000313" key="5">
    <source>
        <dbReference type="Proteomes" id="UP000283269"/>
    </source>
</evidence>
<accession>A0A409X7E8</accession>
<dbReference type="InterPro" id="IPR036291">
    <property type="entry name" value="NAD(P)-bd_dom_sf"/>
</dbReference>
<dbReference type="OrthoDB" id="294295at2759"/>
<gene>
    <name evidence="4" type="ORF">CVT25_006843</name>
</gene>
<dbReference type="InterPro" id="IPR002347">
    <property type="entry name" value="SDR_fam"/>
</dbReference>
<reference evidence="4 5" key="1">
    <citation type="journal article" date="2018" name="Evol. Lett.">
        <title>Horizontal gene cluster transfer increased hallucinogenic mushroom diversity.</title>
        <authorList>
            <person name="Reynolds H.T."/>
            <person name="Vijayakumar V."/>
            <person name="Gluck-Thaler E."/>
            <person name="Korotkin H.B."/>
            <person name="Matheny P.B."/>
            <person name="Slot J.C."/>
        </authorList>
    </citation>
    <scope>NUCLEOTIDE SEQUENCE [LARGE SCALE GENOMIC DNA]</scope>
    <source>
        <strain evidence="4 5">2631</strain>
    </source>
</reference>
<dbReference type="STRING" id="93625.A0A409X7E8"/>
<keyword evidence="5" id="KW-1185">Reference proteome</keyword>
<dbReference type="InterPro" id="IPR057571">
    <property type="entry name" value="SDR_PhqE-like"/>
</dbReference>
<comment type="similarity">
    <text evidence="1">Belongs to the short-chain dehydrogenases/reductases (SDR) family.</text>
</comment>
<sequence length="509" mass="53888">MATLQNKVVVVVGGSSGIGYAVALAALQSQAKIVILASSDRAKVGRSVERLKTHKLPGEVSGQVLDAKDSTAVKQFAIDLGAVDHIVWSSGDNPATSAFAKIDTVEVGQDIFSIRFWGPFILAQHAKFNAGGSLTLTSGMAGLKPWKGSHLASGMLSALDGLVRGLAVDLAPVRVNLVNPGAIDTEIFDAMFGDKKQGALDSLSEKTILKRVGEPSEIAEAYLFLMKSHGIEEQDMTNNGVDKFTIEISLPFTSHLPTLYFPPTFNLCTTAKSNIDTLRYSMATLQNKTIVVVGGTSGIGFAVALASLQSQAKTVIIASSSSEKVDNGIQRLKAHNLPGEVRGEVVDARNSEAVKNFAVGLGTVDHIVWSSGDNPGKSLFDETITTVEQGQATFAIRFWGPFILAKHAKFNPGGSLTLTSGMAAMKPWKGAHLGSGMLSSLDGLTRGLAVDLAPVRVNLVNPGVIDTELFDAMFGDKKLGVFDAITSKTLLKRVGTPSEIAEAYLFLMK</sequence>
<dbReference type="InterPro" id="IPR051122">
    <property type="entry name" value="SDR_DHRS6-like"/>
</dbReference>
<organism evidence="4 5">
    <name type="scientific">Psilocybe cyanescens</name>
    <dbReference type="NCBI Taxonomy" id="93625"/>
    <lineage>
        <taxon>Eukaryota</taxon>
        <taxon>Fungi</taxon>
        <taxon>Dikarya</taxon>
        <taxon>Basidiomycota</taxon>
        <taxon>Agaricomycotina</taxon>
        <taxon>Agaricomycetes</taxon>
        <taxon>Agaricomycetidae</taxon>
        <taxon>Agaricales</taxon>
        <taxon>Agaricineae</taxon>
        <taxon>Strophariaceae</taxon>
        <taxon>Psilocybe</taxon>
    </lineage>
</organism>
<keyword evidence="3" id="KW-0560">Oxidoreductase</keyword>
<dbReference type="InParanoid" id="A0A409X7E8"/>
<dbReference type="Proteomes" id="UP000283269">
    <property type="component" value="Unassembled WGS sequence"/>
</dbReference>